<organism evidence="1 2">
    <name type="scientific">Tanacetum coccineum</name>
    <dbReference type="NCBI Taxonomy" id="301880"/>
    <lineage>
        <taxon>Eukaryota</taxon>
        <taxon>Viridiplantae</taxon>
        <taxon>Streptophyta</taxon>
        <taxon>Embryophyta</taxon>
        <taxon>Tracheophyta</taxon>
        <taxon>Spermatophyta</taxon>
        <taxon>Magnoliopsida</taxon>
        <taxon>eudicotyledons</taxon>
        <taxon>Gunneridae</taxon>
        <taxon>Pentapetalae</taxon>
        <taxon>asterids</taxon>
        <taxon>campanulids</taxon>
        <taxon>Asterales</taxon>
        <taxon>Asteraceae</taxon>
        <taxon>Asteroideae</taxon>
        <taxon>Anthemideae</taxon>
        <taxon>Anthemidinae</taxon>
        <taxon>Tanacetum</taxon>
    </lineage>
</organism>
<dbReference type="EMBL" id="BQNB010015916">
    <property type="protein sequence ID" value="GJT45609.1"/>
    <property type="molecule type" value="Genomic_DNA"/>
</dbReference>
<evidence type="ECO:0000313" key="1">
    <source>
        <dbReference type="EMBL" id="GJT45609.1"/>
    </source>
</evidence>
<accession>A0ABQ5E4G4</accession>
<keyword evidence="2" id="KW-1185">Reference proteome</keyword>
<gene>
    <name evidence="1" type="ORF">Tco_0954324</name>
</gene>
<comment type="caution">
    <text evidence="1">The sequence shown here is derived from an EMBL/GenBank/DDBJ whole genome shotgun (WGS) entry which is preliminary data.</text>
</comment>
<reference evidence="1" key="1">
    <citation type="journal article" date="2022" name="Int. J. Mol. Sci.">
        <title>Draft Genome of Tanacetum Coccineum: Genomic Comparison of Closely Related Tanacetum-Family Plants.</title>
        <authorList>
            <person name="Yamashiro T."/>
            <person name="Shiraishi A."/>
            <person name="Nakayama K."/>
            <person name="Satake H."/>
        </authorList>
    </citation>
    <scope>NUCLEOTIDE SEQUENCE</scope>
</reference>
<evidence type="ECO:0000313" key="2">
    <source>
        <dbReference type="Proteomes" id="UP001151760"/>
    </source>
</evidence>
<dbReference type="Proteomes" id="UP001151760">
    <property type="component" value="Unassembled WGS sequence"/>
</dbReference>
<protein>
    <recommendedName>
        <fullName evidence="3">Integrase, catalytic region, zinc finger, CCHC-type, peptidase aspartic, catalytic</fullName>
    </recommendedName>
</protein>
<name>A0ABQ5E4G4_9ASTR</name>
<reference evidence="1" key="2">
    <citation type="submission" date="2022-01" db="EMBL/GenBank/DDBJ databases">
        <authorList>
            <person name="Yamashiro T."/>
            <person name="Shiraishi A."/>
            <person name="Satake H."/>
            <person name="Nakayama K."/>
        </authorList>
    </citation>
    <scope>NUCLEOTIDE SEQUENCE</scope>
</reference>
<proteinExistence type="predicted"/>
<evidence type="ECO:0008006" key="3">
    <source>
        <dbReference type="Google" id="ProtNLM"/>
    </source>
</evidence>
<sequence>MTTLVEHMIVAGADNRPPMLEKSMYDSWQSRMLFYIQGKEHGRMIHDLVMNGPLVWSTIEVDGVTRPKTYKELSEKEKLQADCDLKATNIVLQGLPPDVYSLVNHHKLAKDLHTTNYDQLYAYPSQHEAHANEVHVMRERYLYPIALVANYHHTPPYLNNHHSQYNPTQYQQQLSPVGQQMYSPSPQNQATIQDGRVIVQQVQGRQGGRAYGKAVHSAQKAEEFSMVQGKDVASSENQVTQTTILQNAAFPTDDLDAYDSDYDDISSEKKGSCHTPKWGLDGIRVRGRDVIIYITKSTKNNL</sequence>